<dbReference type="RefSeq" id="WP_376835256.1">
    <property type="nucleotide sequence ID" value="NZ_JBHLSW010000004.1"/>
</dbReference>
<feature type="transmembrane region" description="Helical" evidence="1">
    <location>
        <begin position="72"/>
        <end position="97"/>
    </location>
</feature>
<comment type="caution">
    <text evidence="2">The sequence shown here is derived from an EMBL/GenBank/DDBJ whole genome shotgun (WGS) entry which is preliminary data.</text>
</comment>
<keyword evidence="1" id="KW-0472">Membrane</keyword>
<gene>
    <name evidence="2" type="ORF">ACFFGE_05760</name>
</gene>
<protein>
    <submittedName>
        <fullName evidence="2">DUF1761 domain-containing protein</fullName>
    </submittedName>
</protein>
<keyword evidence="1" id="KW-1133">Transmembrane helix</keyword>
<feature type="transmembrane region" description="Helical" evidence="1">
    <location>
        <begin position="109"/>
        <end position="128"/>
    </location>
</feature>
<feature type="transmembrane region" description="Helical" evidence="1">
    <location>
        <begin position="44"/>
        <end position="66"/>
    </location>
</feature>
<dbReference type="Proteomes" id="UP001589906">
    <property type="component" value="Unassembled WGS sequence"/>
</dbReference>
<name>A0ABV6R176_9CAUL</name>
<reference evidence="2 3" key="1">
    <citation type="submission" date="2024-09" db="EMBL/GenBank/DDBJ databases">
        <authorList>
            <person name="Sun Q."/>
            <person name="Mori K."/>
        </authorList>
    </citation>
    <scope>NUCLEOTIDE SEQUENCE [LARGE SCALE GENOMIC DNA]</scope>
    <source>
        <strain evidence="2 3">NCAIM B.02621</strain>
    </source>
</reference>
<evidence type="ECO:0000256" key="1">
    <source>
        <dbReference type="SAM" id="Phobius"/>
    </source>
</evidence>
<dbReference type="Pfam" id="PF08570">
    <property type="entry name" value="DUF1761"/>
    <property type="match status" value="1"/>
</dbReference>
<dbReference type="EMBL" id="JBHLSW010000004">
    <property type="protein sequence ID" value="MFC0633381.1"/>
    <property type="molecule type" value="Genomic_DNA"/>
</dbReference>
<accession>A0ABV6R176</accession>
<sequence>MIYIVQNLWPIALATLAGLAVGALHHRLTGRLTSAPVAGRPELIAITALCEFWLACILAGALILAPPEAPEWVMAMATPVVIWIGFVAPAIVVTHAYRRVPLRTAGWDAAHWLVVMSVQALVMTLVGLTPPPGVA</sequence>
<dbReference type="InterPro" id="IPR013879">
    <property type="entry name" value="DUF1761"/>
</dbReference>
<keyword evidence="1" id="KW-0812">Transmembrane</keyword>
<organism evidence="2 3">
    <name type="scientific">Brevundimonas balnearis</name>
    <dbReference type="NCBI Taxonomy" id="1572858"/>
    <lineage>
        <taxon>Bacteria</taxon>
        <taxon>Pseudomonadati</taxon>
        <taxon>Pseudomonadota</taxon>
        <taxon>Alphaproteobacteria</taxon>
        <taxon>Caulobacterales</taxon>
        <taxon>Caulobacteraceae</taxon>
        <taxon>Brevundimonas</taxon>
    </lineage>
</organism>
<evidence type="ECO:0000313" key="2">
    <source>
        <dbReference type="EMBL" id="MFC0633381.1"/>
    </source>
</evidence>
<feature type="transmembrane region" description="Helical" evidence="1">
    <location>
        <begin position="6"/>
        <end position="24"/>
    </location>
</feature>
<evidence type="ECO:0000313" key="3">
    <source>
        <dbReference type="Proteomes" id="UP001589906"/>
    </source>
</evidence>
<keyword evidence="3" id="KW-1185">Reference proteome</keyword>
<proteinExistence type="predicted"/>